<dbReference type="Gene3D" id="3.40.50.720">
    <property type="entry name" value="NAD(P)-binding Rossmann-like Domain"/>
    <property type="match status" value="1"/>
</dbReference>
<comment type="caution">
    <text evidence="2">The sequence shown here is derived from an EMBL/GenBank/DDBJ whole genome shotgun (WGS) entry which is preliminary data.</text>
</comment>
<comment type="similarity">
    <text evidence="1">Belongs to the short-chain dehydrogenases/reductases (SDR) family.</text>
</comment>
<dbReference type="PANTHER" id="PTHR42879:SF6">
    <property type="entry name" value="NADPH-DEPENDENT REDUCTASE BACG"/>
    <property type="match status" value="1"/>
</dbReference>
<protein>
    <submittedName>
        <fullName evidence="2">3-oxoacyl-ACP reductase</fullName>
    </submittedName>
</protein>
<gene>
    <name evidence="2" type="ORF">Aple_001510</name>
</gene>
<reference evidence="2 3" key="1">
    <citation type="submission" date="2019-10" db="EMBL/GenBank/DDBJ databases">
        <title>Whole genome shotgun sequence of Acrocarpospora pleiomorpha NBRC 16267.</title>
        <authorList>
            <person name="Ichikawa N."/>
            <person name="Kimura A."/>
            <person name="Kitahashi Y."/>
            <person name="Komaki H."/>
            <person name="Oguchi A."/>
        </authorList>
    </citation>
    <scope>NUCLEOTIDE SEQUENCE [LARGE SCALE GENOMIC DNA]</scope>
    <source>
        <strain evidence="2 3">NBRC 16267</strain>
    </source>
</reference>
<evidence type="ECO:0000313" key="3">
    <source>
        <dbReference type="Proteomes" id="UP000377595"/>
    </source>
</evidence>
<keyword evidence="3" id="KW-1185">Reference proteome</keyword>
<sequence length="261" mass="26778">MKLGIEGKVALVLGAAGGLGSAIAAELAAEGVRVAAAARTADRAEAVADRLRASGTPALGLGWDLADLGVADDRIGRIEAELGTVDILVNNTGGPPPGPAAGQTLETWRRYVDAMVLPVIAVTDRVLPAMRAQGWGRVITSTSSGVVAPIPNLGLSNALRASLLGWSKTLAREVGPDGVTCNIVVPGRIATARVRALDEAKAAREGRPVESVVRESVASIPVGRYGDPREYAQVVTFLASMCSAFVNGSVIRVDGGMIPSI</sequence>
<dbReference type="Pfam" id="PF13561">
    <property type="entry name" value="adh_short_C2"/>
    <property type="match status" value="1"/>
</dbReference>
<organism evidence="2 3">
    <name type="scientific">Acrocarpospora pleiomorpha</name>
    <dbReference type="NCBI Taxonomy" id="90975"/>
    <lineage>
        <taxon>Bacteria</taxon>
        <taxon>Bacillati</taxon>
        <taxon>Actinomycetota</taxon>
        <taxon>Actinomycetes</taxon>
        <taxon>Streptosporangiales</taxon>
        <taxon>Streptosporangiaceae</taxon>
        <taxon>Acrocarpospora</taxon>
    </lineage>
</organism>
<dbReference type="InterPro" id="IPR050259">
    <property type="entry name" value="SDR"/>
</dbReference>
<dbReference type="Proteomes" id="UP000377595">
    <property type="component" value="Unassembled WGS sequence"/>
</dbReference>
<dbReference type="OrthoDB" id="9804774at2"/>
<dbReference type="EMBL" id="BLAF01000004">
    <property type="protein sequence ID" value="GES17256.1"/>
    <property type="molecule type" value="Genomic_DNA"/>
</dbReference>
<dbReference type="RefSeq" id="WP_155342451.1">
    <property type="nucleotide sequence ID" value="NZ_BAAAHM010000001.1"/>
</dbReference>
<dbReference type="AlphaFoldDB" id="A0A5M3X9C8"/>
<accession>A0A5M3X9C8</accession>
<dbReference type="InterPro" id="IPR002347">
    <property type="entry name" value="SDR_fam"/>
</dbReference>
<proteinExistence type="inferred from homology"/>
<evidence type="ECO:0000313" key="2">
    <source>
        <dbReference type="EMBL" id="GES17256.1"/>
    </source>
</evidence>
<dbReference type="PRINTS" id="PR00081">
    <property type="entry name" value="GDHRDH"/>
</dbReference>
<dbReference type="PANTHER" id="PTHR42879">
    <property type="entry name" value="3-OXOACYL-(ACYL-CARRIER-PROTEIN) REDUCTASE"/>
    <property type="match status" value="1"/>
</dbReference>
<evidence type="ECO:0000256" key="1">
    <source>
        <dbReference type="ARBA" id="ARBA00006484"/>
    </source>
</evidence>
<name>A0A5M3X9C8_9ACTN</name>
<dbReference type="InterPro" id="IPR036291">
    <property type="entry name" value="NAD(P)-bd_dom_sf"/>
</dbReference>
<dbReference type="SUPFAM" id="SSF51735">
    <property type="entry name" value="NAD(P)-binding Rossmann-fold domains"/>
    <property type="match status" value="1"/>
</dbReference>